<dbReference type="InterPro" id="IPR029044">
    <property type="entry name" value="Nucleotide-diphossugar_trans"/>
</dbReference>
<dbReference type="Pfam" id="PF00535">
    <property type="entry name" value="Glycos_transf_2"/>
    <property type="match status" value="1"/>
</dbReference>
<dbReference type="AlphaFoldDB" id="A0A2A2TNH3"/>
<dbReference type="EMBL" id="NTFS01000024">
    <property type="protein sequence ID" value="PAX60061.1"/>
    <property type="molecule type" value="Genomic_DNA"/>
</dbReference>
<dbReference type="RefSeq" id="WP_095720433.1">
    <property type="nucleotide sequence ID" value="NZ_NTFS01000024.1"/>
</dbReference>
<evidence type="ECO:0000313" key="2">
    <source>
        <dbReference type="EMBL" id="PAX60061.1"/>
    </source>
</evidence>
<keyword evidence="3" id="KW-1185">Reference proteome</keyword>
<dbReference type="OrthoDB" id="396512at2"/>
<name>A0A2A2TNH3_9CYAN</name>
<accession>A0A2A2TNH3</accession>
<keyword evidence="2" id="KW-0808">Transferase</keyword>
<dbReference type="Gene3D" id="3.90.550.10">
    <property type="entry name" value="Spore Coat Polysaccharide Biosynthesis Protein SpsA, Chain A"/>
    <property type="match status" value="1"/>
</dbReference>
<dbReference type="Proteomes" id="UP000218238">
    <property type="component" value="Unassembled WGS sequence"/>
</dbReference>
<dbReference type="GO" id="GO:0016758">
    <property type="term" value="F:hexosyltransferase activity"/>
    <property type="evidence" value="ECO:0007669"/>
    <property type="project" value="UniProtKB-ARBA"/>
</dbReference>
<dbReference type="PANTHER" id="PTHR22916">
    <property type="entry name" value="GLYCOSYLTRANSFERASE"/>
    <property type="match status" value="1"/>
</dbReference>
<gene>
    <name evidence="2" type="ORF">CK510_03855</name>
</gene>
<reference evidence="2 3" key="1">
    <citation type="submission" date="2017-08" db="EMBL/GenBank/DDBJ databases">
        <title>Draft genome sequence of filamentous cyanobacterium Calothrix elsteri CCALA 953.</title>
        <authorList>
            <person name="Gagunashvili A.N."/>
            <person name="Elster J."/>
            <person name="Andresson O.S."/>
        </authorList>
    </citation>
    <scope>NUCLEOTIDE SEQUENCE [LARGE SCALE GENOMIC DNA]</scope>
    <source>
        <strain evidence="2 3">CCALA 953</strain>
    </source>
</reference>
<proteinExistence type="predicted"/>
<dbReference type="SUPFAM" id="SSF53448">
    <property type="entry name" value="Nucleotide-diphospho-sugar transferases"/>
    <property type="match status" value="1"/>
</dbReference>
<dbReference type="CDD" id="cd06433">
    <property type="entry name" value="GT_2_WfgS_like"/>
    <property type="match status" value="1"/>
</dbReference>
<dbReference type="PANTHER" id="PTHR22916:SF3">
    <property type="entry name" value="UDP-GLCNAC:BETAGAL BETA-1,3-N-ACETYLGLUCOSAMINYLTRANSFERASE-LIKE PROTEIN 1"/>
    <property type="match status" value="1"/>
</dbReference>
<evidence type="ECO:0000313" key="3">
    <source>
        <dbReference type="Proteomes" id="UP000218238"/>
    </source>
</evidence>
<protein>
    <submittedName>
        <fullName evidence="2">Glycosyl transferase</fullName>
    </submittedName>
</protein>
<organism evidence="2 3">
    <name type="scientific">Brunnivagina elsteri CCALA 953</name>
    <dbReference type="NCBI Taxonomy" id="987040"/>
    <lineage>
        <taxon>Bacteria</taxon>
        <taxon>Bacillati</taxon>
        <taxon>Cyanobacteriota</taxon>
        <taxon>Cyanophyceae</taxon>
        <taxon>Nostocales</taxon>
        <taxon>Calotrichaceae</taxon>
        <taxon>Brunnivagina</taxon>
    </lineage>
</organism>
<sequence>MKIPTISDYSNKQIDTLELKGGLKVNGVTKTDVDSNQLLVTIITVVFNADKSLESTIKSVINQSYENIEYILIDGGSTDNTLDILRKYENDIDYWISEADNGIYDAMNKGISLSNGSLIGIINAGDMYKEEAIEIVVNYYEKEQLSSVYVGDCKLFINQNDQWILMSAKSRQFPYRMIPHPSTFISASIYKNYGLFDDSFKIAADYDLLCRLYKKSVPFVYINEVITIACPPGLSSNYYLANIEALKVRLRHRLPFISSISITILGFLKATVRTTIKYFLKKQII</sequence>
<evidence type="ECO:0000259" key="1">
    <source>
        <dbReference type="Pfam" id="PF00535"/>
    </source>
</evidence>
<feature type="domain" description="Glycosyltransferase 2-like" evidence="1">
    <location>
        <begin position="41"/>
        <end position="150"/>
    </location>
</feature>
<comment type="caution">
    <text evidence="2">The sequence shown here is derived from an EMBL/GenBank/DDBJ whole genome shotgun (WGS) entry which is preliminary data.</text>
</comment>
<dbReference type="InterPro" id="IPR001173">
    <property type="entry name" value="Glyco_trans_2-like"/>
</dbReference>